<proteinExistence type="predicted"/>
<organism evidence="1 2">
    <name type="scientific">Altererythrobacter epoxidivorans</name>
    <dbReference type="NCBI Taxonomy" id="361183"/>
    <lineage>
        <taxon>Bacteria</taxon>
        <taxon>Pseudomonadati</taxon>
        <taxon>Pseudomonadota</taxon>
        <taxon>Alphaproteobacteria</taxon>
        <taxon>Sphingomonadales</taxon>
        <taxon>Erythrobacteraceae</taxon>
        <taxon>Altererythrobacter</taxon>
    </lineage>
</organism>
<gene>
    <name evidence="1" type="ORF">AMC99_00051</name>
</gene>
<name>A0A0M4LS88_9SPHN</name>
<dbReference type="AlphaFoldDB" id="A0A0M4LS88"/>
<dbReference type="Proteomes" id="UP000057938">
    <property type="component" value="Chromosome"/>
</dbReference>
<evidence type="ECO:0000313" key="2">
    <source>
        <dbReference type="Proteomes" id="UP000057938"/>
    </source>
</evidence>
<reference evidence="1 2" key="1">
    <citation type="submission" date="2015-09" db="EMBL/GenBank/DDBJ databases">
        <title>Complete genome sequence of a benzo[a]pyrene-degrading bacterium Altererythrobacter epoxidivorans CGMCC 1.7731T.</title>
        <authorList>
            <person name="Li Z."/>
            <person name="Cheng H."/>
            <person name="Huo Y."/>
            <person name="Xu X."/>
        </authorList>
    </citation>
    <scope>NUCLEOTIDE SEQUENCE [LARGE SCALE GENOMIC DNA]</scope>
    <source>
        <strain evidence="1 2">CGMCC 1.7731</strain>
    </source>
</reference>
<dbReference type="STRING" id="361183.AMC99_00051"/>
<dbReference type="EMBL" id="CP012669">
    <property type="protein sequence ID" value="ALE15367.1"/>
    <property type="molecule type" value="Genomic_DNA"/>
</dbReference>
<dbReference type="KEGG" id="aep:AMC99_00051"/>
<protein>
    <submittedName>
        <fullName evidence="1">IncW plasmid conjugative protein TrwB</fullName>
    </submittedName>
</protein>
<sequence>MHPDQVDLVITQSRPQFPIAGADGNQASDNQRALHAGCKHETEVAKQLAPAGEVQEIMLHGNGLPCSR</sequence>
<evidence type="ECO:0000313" key="1">
    <source>
        <dbReference type="EMBL" id="ALE15367.1"/>
    </source>
</evidence>
<keyword evidence="2" id="KW-1185">Reference proteome</keyword>
<accession>A0A0M4LS88</accession>